<sequence>MTQLRIRPAQASDCSTLTDISFQAKRHWKYPDEYMELWKEELTITAAYIANNTVFVGELEGEPVGFYSLAEMKDDLKVGTILIEKGVWLDHMFIYPKHIGKRIGTEFTAHMKSYLAGKKVDAVLIFVDPNAEGFYGKVGAKFRRDSDSSIPGRTIPVYELAIT</sequence>
<dbReference type="Gene3D" id="3.40.630.30">
    <property type="match status" value="1"/>
</dbReference>
<dbReference type="HOGENOM" id="CLU_116318_1_0_7"/>
<dbReference type="KEGG" id="gbm:Gbem_2610"/>
<dbReference type="CDD" id="cd04301">
    <property type="entry name" value="NAT_SF"/>
    <property type="match status" value="1"/>
</dbReference>
<dbReference type="PROSITE" id="PS51186">
    <property type="entry name" value="GNAT"/>
    <property type="match status" value="1"/>
</dbReference>
<proteinExistence type="predicted"/>
<dbReference type="InterPro" id="IPR000182">
    <property type="entry name" value="GNAT_dom"/>
</dbReference>
<gene>
    <name evidence="2" type="ordered locus">Gbem_2610</name>
</gene>
<dbReference type="Proteomes" id="UP000008825">
    <property type="component" value="Chromosome"/>
</dbReference>
<accession>B5EH82</accession>
<dbReference type="GO" id="GO:0016747">
    <property type="term" value="F:acyltransferase activity, transferring groups other than amino-acyl groups"/>
    <property type="evidence" value="ECO:0007669"/>
    <property type="project" value="InterPro"/>
</dbReference>
<dbReference type="Pfam" id="PF00583">
    <property type="entry name" value="Acetyltransf_1"/>
    <property type="match status" value="1"/>
</dbReference>
<keyword evidence="2" id="KW-0808">Transferase</keyword>
<dbReference type="STRING" id="404380.Gbem_2610"/>
<evidence type="ECO:0000259" key="1">
    <source>
        <dbReference type="PROSITE" id="PS51186"/>
    </source>
</evidence>
<keyword evidence="3" id="KW-1185">Reference proteome</keyword>
<dbReference type="EMBL" id="CP001124">
    <property type="protein sequence ID" value="ACH39618.1"/>
    <property type="molecule type" value="Genomic_DNA"/>
</dbReference>
<dbReference type="eggNOG" id="COG0456">
    <property type="taxonomic scope" value="Bacteria"/>
</dbReference>
<feature type="domain" description="N-acetyltransferase" evidence="1">
    <location>
        <begin position="4"/>
        <end position="163"/>
    </location>
</feature>
<evidence type="ECO:0000313" key="2">
    <source>
        <dbReference type="EMBL" id="ACH39618.1"/>
    </source>
</evidence>
<reference evidence="2 3" key="1">
    <citation type="submission" date="2008-07" db="EMBL/GenBank/DDBJ databases">
        <title>Complete sequence of Geobacter bemidjiensis BEM.</title>
        <authorList>
            <consortium name="US DOE Joint Genome Institute"/>
            <person name="Lucas S."/>
            <person name="Copeland A."/>
            <person name="Lapidus A."/>
            <person name="Glavina del Rio T."/>
            <person name="Dalin E."/>
            <person name="Tice H."/>
            <person name="Bruce D."/>
            <person name="Goodwin L."/>
            <person name="Pitluck S."/>
            <person name="Kiss H."/>
            <person name="Brettin T."/>
            <person name="Detter J.C."/>
            <person name="Han C."/>
            <person name="Kuske C.R."/>
            <person name="Schmutz J."/>
            <person name="Larimer F."/>
            <person name="Land M."/>
            <person name="Hauser L."/>
            <person name="Kyrpides N."/>
            <person name="Lykidis A."/>
            <person name="Lovley D."/>
            <person name="Richardson P."/>
        </authorList>
    </citation>
    <scope>NUCLEOTIDE SEQUENCE [LARGE SCALE GENOMIC DNA]</scope>
    <source>
        <strain evidence="3">ATCC BAA-1014 / DSM 16622 / JCM 12645 / Bem</strain>
    </source>
</reference>
<dbReference type="SUPFAM" id="SSF55729">
    <property type="entry name" value="Acyl-CoA N-acyltransferases (Nat)"/>
    <property type="match status" value="1"/>
</dbReference>
<dbReference type="AlphaFoldDB" id="B5EH82"/>
<dbReference type="InterPro" id="IPR016181">
    <property type="entry name" value="Acyl_CoA_acyltransferase"/>
</dbReference>
<name>B5EH82_CITBB</name>
<reference evidence="2 3" key="2">
    <citation type="journal article" date="2010" name="BMC Genomics">
        <title>The genome of Geobacter bemidjiensis, exemplar for the subsurface clade of Geobacter species that predominate in Fe(III)-reducing subsurface environments.</title>
        <authorList>
            <person name="Aklujkar M."/>
            <person name="Young N.D."/>
            <person name="Holmes D."/>
            <person name="Chavan M."/>
            <person name="Risso C."/>
            <person name="Kiss H.E."/>
            <person name="Han C.S."/>
            <person name="Land M.L."/>
            <person name="Lovley D.R."/>
        </authorList>
    </citation>
    <scope>NUCLEOTIDE SEQUENCE [LARGE SCALE GENOMIC DNA]</scope>
    <source>
        <strain evidence="3">ATCC BAA-1014 / DSM 16622 / JCM 12645 / Bem</strain>
    </source>
</reference>
<organism evidence="2 3">
    <name type="scientific">Citrifermentans bemidjiense (strain ATCC BAA-1014 / DSM 16622 / JCM 12645 / Bem)</name>
    <name type="common">Geobacter bemidjiensis</name>
    <dbReference type="NCBI Taxonomy" id="404380"/>
    <lineage>
        <taxon>Bacteria</taxon>
        <taxon>Pseudomonadati</taxon>
        <taxon>Thermodesulfobacteriota</taxon>
        <taxon>Desulfuromonadia</taxon>
        <taxon>Geobacterales</taxon>
        <taxon>Geobacteraceae</taxon>
        <taxon>Citrifermentans</taxon>
    </lineage>
</organism>
<dbReference type="OrthoDB" id="9805924at2"/>
<evidence type="ECO:0000313" key="3">
    <source>
        <dbReference type="Proteomes" id="UP000008825"/>
    </source>
</evidence>
<dbReference type="RefSeq" id="WP_012531039.1">
    <property type="nucleotide sequence ID" value="NC_011146.1"/>
</dbReference>
<protein>
    <submittedName>
        <fullName evidence="2">N-acetyltransferase, putative</fullName>
    </submittedName>
</protein>